<name>A0A2P4XB88_9STRA</name>
<dbReference type="EMBL" id="NCKW01015495">
    <property type="protein sequence ID" value="POM62805.1"/>
    <property type="molecule type" value="Genomic_DNA"/>
</dbReference>
<accession>A0A2P4XB88</accession>
<dbReference type="AlphaFoldDB" id="A0A2P4XB88"/>
<protein>
    <submittedName>
        <fullName evidence="1">Uncharacterized protein</fullName>
    </submittedName>
</protein>
<proteinExistence type="predicted"/>
<sequence length="246" mass="28346">MEIDVKSAREQNGTVENKIMDTFCLHQCQMTIGVVHADLGGPLAGVYYCLTVNERQFCWNEVMMQRGRTAGPEFTRDEFQVFICSMAVKPKPISTKTQVSAICERVDLEIPNTIRISTINSKLCLIILLTQFVPVIIQCCVSPRLKWFWRRFKYSPIEFSNWSFLSKQRFASIMQENHRENLSHIHHFYQVGDQVMLHIPPRDRRNPEELAKGPFLIKQVSDNDTILLDKGQLKPASTSDAFPPLK</sequence>
<comment type="caution">
    <text evidence="1">The sequence shown here is derived from an EMBL/GenBank/DDBJ whole genome shotgun (WGS) entry which is preliminary data.</text>
</comment>
<gene>
    <name evidence="1" type="ORF">PHPALM_27992</name>
</gene>
<evidence type="ECO:0000313" key="1">
    <source>
        <dbReference type="EMBL" id="POM62805.1"/>
    </source>
</evidence>
<evidence type="ECO:0000313" key="2">
    <source>
        <dbReference type="Proteomes" id="UP000237271"/>
    </source>
</evidence>
<dbReference type="Proteomes" id="UP000237271">
    <property type="component" value="Unassembled WGS sequence"/>
</dbReference>
<keyword evidence="2" id="KW-1185">Reference proteome</keyword>
<organism evidence="1 2">
    <name type="scientific">Phytophthora palmivora</name>
    <dbReference type="NCBI Taxonomy" id="4796"/>
    <lineage>
        <taxon>Eukaryota</taxon>
        <taxon>Sar</taxon>
        <taxon>Stramenopiles</taxon>
        <taxon>Oomycota</taxon>
        <taxon>Peronosporomycetes</taxon>
        <taxon>Peronosporales</taxon>
        <taxon>Peronosporaceae</taxon>
        <taxon>Phytophthora</taxon>
    </lineage>
</organism>
<reference evidence="1 2" key="1">
    <citation type="journal article" date="2017" name="Genome Biol. Evol.">
        <title>Phytophthora megakarya and P. palmivora, closely related causal agents of cacao black pod rot, underwent increases in genome sizes and gene numbers by different mechanisms.</title>
        <authorList>
            <person name="Ali S.S."/>
            <person name="Shao J."/>
            <person name="Lary D.J."/>
            <person name="Kronmiller B."/>
            <person name="Shen D."/>
            <person name="Strem M.D."/>
            <person name="Amoako-Attah I."/>
            <person name="Akrofi A.Y."/>
            <person name="Begoude B.A."/>
            <person name="Ten Hoopen G.M."/>
            <person name="Coulibaly K."/>
            <person name="Kebe B.I."/>
            <person name="Melnick R.L."/>
            <person name="Guiltinan M.J."/>
            <person name="Tyler B.M."/>
            <person name="Meinhardt L.W."/>
            <person name="Bailey B.A."/>
        </authorList>
    </citation>
    <scope>NUCLEOTIDE SEQUENCE [LARGE SCALE GENOMIC DNA]</scope>
    <source>
        <strain evidence="2">sbr112.9</strain>
    </source>
</reference>